<sequence length="349" mass="38688">MVNKEIKVIKDIIQEKVNLQTVLFTSGDKGYNYPFLSGKVKQGDEVLVNTTAVDLKLGTGGYHFVIAKYPFEKEKKKSKGHIMKLRYTPLQFKTYPIEEQLGKQLDYISLKGTIVITAELHSMLAPIVLSLKKLNAKVKVAYVMTDSGSLSATHSNSVTLLKKHKLIEGVITSGHSFGGDLEAINPISGIQGAKIAYDADVIVVSMGPGIVGTGTQFGFTGIEQSYLSDLAQNIGCTVYPAIRLSFIDSRKRHRGLSHHYLTNFGYLCNGRFDIVLPKMARKKTKFVLSQIKKHNISKKHHLNIANGVNISDISKEFQIPLSSMGKGYDENRDFFNGLTSLGRYVSSFY</sequence>
<dbReference type="Pfam" id="PF12982">
    <property type="entry name" value="DUF3866"/>
    <property type="match status" value="1"/>
</dbReference>
<gene>
    <name evidence="1" type="ORF">PRVXT_001129</name>
</gene>
<protein>
    <submittedName>
        <fullName evidence="1">DUF3866 family protein</fullName>
    </submittedName>
</protein>
<dbReference type="AlphaFoldDB" id="A0AAU7VPG2"/>
<evidence type="ECO:0000313" key="1">
    <source>
        <dbReference type="EMBL" id="XBX75964.1"/>
    </source>
</evidence>
<dbReference type="EMBL" id="CP158367">
    <property type="protein sequence ID" value="XBX75964.1"/>
    <property type="molecule type" value="Genomic_DNA"/>
</dbReference>
<dbReference type="RefSeq" id="WP_350344699.1">
    <property type="nucleotide sequence ID" value="NZ_CP158367.1"/>
</dbReference>
<dbReference type="InterPro" id="IPR024479">
    <property type="entry name" value="DUF3866"/>
</dbReference>
<reference evidence="1" key="2">
    <citation type="submission" date="2024-06" db="EMBL/GenBank/DDBJ databases">
        <authorList>
            <person name="Petrova K.O."/>
            <person name="Toshchakov S.V."/>
            <person name="Boltjanskaja Y.V."/>
            <person name="Kevbrin V."/>
        </authorList>
    </citation>
    <scope>NUCLEOTIDE SEQUENCE</scope>
    <source>
        <strain evidence="1">Z-910T</strain>
    </source>
</reference>
<name>A0AAU7VPG2_9FIRM</name>
<organism evidence="1">
    <name type="scientific">Proteinivorax tanatarense</name>
    <dbReference type="NCBI Taxonomy" id="1260629"/>
    <lineage>
        <taxon>Bacteria</taxon>
        <taxon>Bacillati</taxon>
        <taxon>Bacillota</taxon>
        <taxon>Clostridia</taxon>
        <taxon>Eubacteriales</taxon>
        <taxon>Proteinivoracaceae</taxon>
        <taxon>Proteinivorax</taxon>
    </lineage>
</organism>
<proteinExistence type="predicted"/>
<reference evidence="1" key="1">
    <citation type="journal article" date="2013" name="Extremophiles">
        <title>Proteinivorax tanatarense gen. nov., sp. nov., an anaerobic, haloalkaliphilic, proteolytic bacterium isolated from a decaying algal bloom, and proposal of Proteinivoraceae fam. nov.</title>
        <authorList>
            <person name="Kevbrin V."/>
            <person name="Boltyanskaya Y."/>
            <person name="Zhilina T."/>
            <person name="Kolganova T."/>
            <person name="Lavrentjeva E."/>
            <person name="Kuznetsov B."/>
        </authorList>
    </citation>
    <scope>NUCLEOTIDE SEQUENCE</scope>
    <source>
        <strain evidence="1">Z-910T</strain>
    </source>
</reference>
<accession>A0AAU7VPG2</accession>